<dbReference type="Proteomes" id="UP001444661">
    <property type="component" value="Unassembled WGS sequence"/>
</dbReference>
<evidence type="ECO:0000259" key="2">
    <source>
        <dbReference type="Pfam" id="PF23584"/>
    </source>
</evidence>
<dbReference type="EMBL" id="JAQQWK010000003">
    <property type="protein sequence ID" value="KAK8045470.1"/>
    <property type="molecule type" value="Genomic_DNA"/>
</dbReference>
<feature type="signal peptide" evidence="1">
    <location>
        <begin position="1"/>
        <end position="20"/>
    </location>
</feature>
<evidence type="ECO:0000313" key="4">
    <source>
        <dbReference type="Proteomes" id="UP001444661"/>
    </source>
</evidence>
<dbReference type="Pfam" id="PF23584">
    <property type="entry name" value="DUF7136"/>
    <property type="match status" value="1"/>
</dbReference>
<name>A0ABR1THP1_9PEZI</name>
<sequence>MKLTHLLALLPLAAFANTQSAHPNPGPSGVLEFDLVFPRNETYASTQYFPLVLAVCNSTAAWPHGLRVRYHLWPHHLEAPPSEGLFELPETGATSGAPPSAPNYFFIEGSNLMNATSGGFTLIWSVILRNTCRDDDPFGDTGQWAYHSRERNVKFTIAEGAPLRDIEAAVNACSTPDSTLAITPRGWRDGVCPVVRNNDTTPSAATPCGLKPVAKDIAQEVSTVMLGLMGCSDGMWQTIKSPCLPGEKNEGFRRAADCGLLRVLIFIVLTAFMF</sequence>
<dbReference type="InterPro" id="IPR055560">
    <property type="entry name" value="DUF7136"/>
</dbReference>
<keyword evidence="1" id="KW-0732">Signal</keyword>
<protein>
    <recommendedName>
        <fullName evidence="2">DUF7136 domain-containing protein</fullName>
    </recommendedName>
</protein>
<evidence type="ECO:0000313" key="3">
    <source>
        <dbReference type="EMBL" id="KAK8045470.1"/>
    </source>
</evidence>
<organism evidence="3 4">
    <name type="scientific">Apiospora rasikravindrae</name>
    <dbReference type="NCBI Taxonomy" id="990691"/>
    <lineage>
        <taxon>Eukaryota</taxon>
        <taxon>Fungi</taxon>
        <taxon>Dikarya</taxon>
        <taxon>Ascomycota</taxon>
        <taxon>Pezizomycotina</taxon>
        <taxon>Sordariomycetes</taxon>
        <taxon>Xylariomycetidae</taxon>
        <taxon>Amphisphaeriales</taxon>
        <taxon>Apiosporaceae</taxon>
        <taxon>Apiospora</taxon>
    </lineage>
</organism>
<gene>
    <name evidence="3" type="ORF">PG993_005494</name>
</gene>
<feature type="domain" description="DUF7136" evidence="2">
    <location>
        <begin position="28"/>
        <end position="226"/>
    </location>
</feature>
<evidence type="ECO:0000256" key="1">
    <source>
        <dbReference type="SAM" id="SignalP"/>
    </source>
</evidence>
<feature type="chain" id="PRO_5047324921" description="DUF7136 domain-containing protein" evidence="1">
    <location>
        <begin position="21"/>
        <end position="274"/>
    </location>
</feature>
<comment type="caution">
    <text evidence="3">The sequence shown here is derived from an EMBL/GenBank/DDBJ whole genome shotgun (WGS) entry which is preliminary data.</text>
</comment>
<reference evidence="3 4" key="1">
    <citation type="submission" date="2023-01" db="EMBL/GenBank/DDBJ databases">
        <title>Analysis of 21 Apiospora genomes using comparative genomics revels a genus with tremendous synthesis potential of carbohydrate active enzymes and secondary metabolites.</title>
        <authorList>
            <person name="Sorensen T."/>
        </authorList>
    </citation>
    <scope>NUCLEOTIDE SEQUENCE [LARGE SCALE GENOMIC DNA]</scope>
    <source>
        <strain evidence="3 4">CBS 33761</strain>
    </source>
</reference>
<proteinExistence type="predicted"/>
<accession>A0ABR1THP1</accession>
<keyword evidence="4" id="KW-1185">Reference proteome</keyword>